<feature type="domain" description="Protein kinase" evidence="9">
    <location>
        <begin position="259"/>
        <end position="525"/>
    </location>
</feature>
<evidence type="ECO:0000256" key="1">
    <source>
        <dbReference type="ARBA" id="ARBA00012513"/>
    </source>
</evidence>
<organism evidence="10 11">
    <name type="scientific">Blastopirellula marina</name>
    <dbReference type="NCBI Taxonomy" id="124"/>
    <lineage>
        <taxon>Bacteria</taxon>
        <taxon>Pseudomonadati</taxon>
        <taxon>Planctomycetota</taxon>
        <taxon>Planctomycetia</taxon>
        <taxon>Pirellulales</taxon>
        <taxon>Pirellulaceae</taxon>
        <taxon>Blastopirellula</taxon>
    </lineage>
</organism>
<feature type="transmembrane region" description="Helical" evidence="8">
    <location>
        <begin position="130"/>
        <end position="149"/>
    </location>
</feature>
<dbReference type="PANTHER" id="PTHR43289:SF6">
    <property type="entry name" value="SERINE_THREONINE-PROTEIN KINASE NEKL-3"/>
    <property type="match status" value="1"/>
</dbReference>
<feature type="binding site" evidence="7">
    <location>
        <position position="288"/>
    </location>
    <ligand>
        <name>ATP</name>
        <dbReference type="ChEBI" id="CHEBI:30616"/>
    </ligand>
</feature>
<dbReference type="OrthoDB" id="6111975at2"/>
<keyword evidence="8" id="KW-0472">Membrane</keyword>
<accession>A0A2S8G9A3</accession>
<keyword evidence="8" id="KW-0812">Transmembrane</keyword>
<keyword evidence="2 10" id="KW-0723">Serine/threonine-protein kinase</keyword>
<reference evidence="10 11" key="1">
    <citation type="submission" date="2018-02" db="EMBL/GenBank/DDBJ databases">
        <title>Comparative genomes isolates from brazilian mangrove.</title>
        <authorList>
            <person name="Araujo J.E."/>
            <person name="Taketani R.G."/>
            <person name="Silva M.C.P."/>
            <person name="Loureco M.V."/>
            <person name="Andreote F.D."/>
        </authorList>
    </citation>
    <scope>NUCLEOTIDE SEQUENCE [LARGE SCALE GENOMIC DNA]</scope>
    <source>
        <strain evidence="10 11">NAP PRIS-MGV</strain>
    </source>
</reference>
<dbReference type="Pfam" id="PF00069">
    <property type="entry name" value="Pkinase"/>
    <property type="match status" value="1"/>
</dbReference>
<dbReference type="RefSeq" id="WP_105352023.1">
    <property type="nucleotide sequence ID" value="NZ_PUIB01000007.1"/>
</dbReference>
<comment type="caution">
    <text evidence="10">The sequence shown here is derived from an EMBL/GenBank/DDBJ whole genome shotgun (WGS) entry which is preliminary data.</text>
</comment>
<dbReference type="FunFam" id="1.10.510.10:FF:000021">
    <property type="entry name" value="Serine/threonine protein kinase"/>
    <property type="match status" value="1"/>
</dbReference>
<name>A0A2S8G9A3_9BACT</name>
<keyword evidence="5 10" id="KW-0418">Kinase</keyword>
<feature type="transmembrane region" description="Helical" evidence="8">
    <location>
        <begin position="161"/>
        <end position="179"/>
    </location>
</feature>
<dbReference type="InterPro" id="IPR011009">
    <property type="entry name" value="Kinase-like_dom_sf"/>
</dbReference>
<evidence type="ECO:0000256" key="2">
    <source>
        <dbReference type="ARBA" id="ARBA00022527"/>
    </source>
</evidence>
<evidence type="ECO:0000256" key="6">
    <source>
        <dbReference type="ARBA" id="ARBA00022840"/>
    </source>
</evidence>
<keyword evidence="6 7" id="KW-0067">ATP-binding</keyword>
<keyword evidence="3" id="KW-0808">Transferase</keyword>
<dbReference type="EMBL" id="PUIB01000007">
    <property type="protein sequence ID" value="PQO40851.1"/>
    <property type="molecule type" value="Genomic_DNA"/>
</dbReference>
<dbReference type="GO" id="GO:0004674">
    <property type="term" value="F:protein serine/threonine kinase activity"/>
    <property type="evidence" value="ECO:0007669"/>
    <property type="project" value="UniProtKB-KW"/>
</dbReference>
<feature type="transmembrane region" description="Helical" evidence="8">
    <location>
        <begin position="225"/>
        <end position="246"/>
    </location>
</feature>
<dbReference type="EC" id="2.7.11.1" evidence="1"/>
<proteinExistence type="predicted"/>
<feature type="transmembrane region" description="Helical" evidence="8">
    <location>
        <begin position="186"/>
        <end position="205"/>
    </location>
</feature>
<dbReference type="SUPFAM" id="SSF56112">
    <property type="entry name" value="Protein kinase-like (PK-like)"/>
    <property type="match status" value="1"/>
</dbReference>
<dbReference type="Gene3D" id="3.30.200.20">
    <property type="entry name" value="Phosphorylase Kinase, domain 1"/>
    <property type="match status" value="1"/>
</dbReference>
<dbReference type="Gene3D" id="1.10.510.10">
    <property type="entry name" value="Transferase(Phosphotransferase) domain 1"/>
    <property type="match status" value="1"/>
</dbReference>
<dbReference type="SMART" id="SM00220">
    <property type="entry name" value="S_TKc"/>
    <property type="match status" value="1"/>
</dbReference>
<dbReference type="Proteomes" id="UP000239388">
    <property type="component" value="Unassembled WGS sequence"/>
</dbReference>
<dbReference type="PROSITE" id="PS50011">
    <property type="entry name" value="PROTEIN_KINASE_DOM"/>
    <property type="match status" value="1"/>
</dbReference>
<keyword evidence="4 7" id="KW-0547">Nucleotide-binding</keyword>
<gene>
    <name evidence="10" type="ORF">C5Y98_04540</name>
</gene>
<evidence type="ECO:0000256" key="7">
    <source>
        <dbReference type="PROSITE-ProRule" id="PRU10141"/>
    </source>
</evidence>
<evidence type="ECO:0000259" key="9">
    <source>
        <dbReference type="PROSITE" id="PS50011"/>
    </source>
</evidence>
<feature type="transmembrane region" description="Helical" evidence="8">
    <location>
        <begin position="96"/>
        <end position="118"/>
    </location>
</feature>
<dbReference type="PANTHER" id="PTHR43289">
    <property type="entry name" value="MITOGEN-ACTIVATED PROTEIN KINASE KINASE KINASE 20-RELATED"/>
    <property type="match status" value="1"/>
</dbReference>
<dbReference type="CDD" id="cd14014">
    <property type="entry name" value="STKc_PknB_like"/>
    <property type="match status" value="1"/>
</dbReference>
<sequence length="567" mass="63027">MASDTPPNSMDRHFEETIVAPTGATPTGAGITATQSSSPHIALVEGSSSPHFSRVTQSLLRFRLRVATLVMFGIFAVYFMWHLYDHFLGDEVGREGSFLLSFHAGILVILGGSGYMLCPKCDMRRGLLRMQELVTFGLPALFLLTLQYHTMQICAVRHQMLQNPAPGWLLLIFIYALFIPNKWQRAAMVIGAMVLAPIILLGYAWATDGACAAVMYGSPEMMAEIAMKMVLCGGVAVFGVYTINVLRTEAFHAKQLGQYRLSRSLGAGGMGEVYLAHHYLMKRPCAIKIIRPEKAGDSNVLARFEREVHASSKLSHWNNIDIYDYGRTEDGTFYYVMEYLPGLNVSDLVHRFGPMPAGRVIHLLRQICDALNEAHAQGMIHRDIKPANVFAAKRGGYFDVAKLLDFGLAKPIASTEDSNLTQEGMITGSPLFMSPEQASGESEPDNRSDIYSVGILAYFMLTKHAPFEYERPIKVIIAHAHEPVVPPSQLVSTVPEDLEAIVMRCLEKDPDKRFQTILEMAEALEKCEAYGTWRQADAVKWWTENETIAECPQPDTVEESLPVGIRT</sequence>
<evidence type="ECO:0000313" key="11">
    <source>
        <dbReference type="Proteomes" id="UP000239388"/>
    </source>
</evidence>
<dbReference type="GO" id="GO:0005524">
    <property type="term" value="F:ATP binding"/>
    <property type="evidence" value="ECO:0007669"/>
    <property type="project" value="UniProtKB-UniRule"/>
</dbReference>
<dbReference type="InterPro" id="IPR000719">
    <property type="entry name" value="Prot_kinase_dom"/>
</dbReference>
<evidence type="ECO:0000313" key="10">
    <source>
        <dbReference type="EMBL" id="PQO40851.1"/>
    </source>
</evidence>
<dbReference type="InterPro" id="IPR017441">
    <property type="entry name" value="Protein_kinase_ATP_BS"/>
</dbReference>
<dbReference type="AlphaFoldDB" id="A0A2S8G9A3"/>
<evidence type="ECO:0000256" key="4">
    <source>
        <dbReference type="ARBA" id="ARBA00022741"/>
    </source>
</evidence>
<dbReference type="PROSITE" id="PS00107">
    <property type="entry name" value="PROTEIN_KINASE_ATP"/>
    <property type="match status" value="1"/>
</dbReference>
<evidence type="ECO:0000256" key="8">
    <source>
        <dbReference type="SAM" id="Phobius"/>
    </source>
</evidence>
<protein>
    <recommendedName>
        <fullName evidence="1">non-specific serine/threonine protein kinase</fullName>
        <ecNumber evidence="1">2.7.11.1</ecNumber>
    </recommendedName>
</protein>
<evidence type="ECO:0000256" key="5">
    <source>
        <dbReference type="ARBA" id="ARBA00022777"/>
    </source>
</evidence>
<feature type="transmembrane region" description="Helical" evidence="8">
    <location>
        <begin position="64"/>
        <end position="84"/>
    </location>
</feature>
<keyword evidence="8" id="KW-1133">Transmembrane helix</keyword>
<evidence type="ECO:0000256" key="3">
    <source>
        <dbReference type="ARBA" id="ARBA00022679"/>
    </source>
</evidence>